<gene>
    <name evidence="2" type="ORF">FU839_05290</name>
</gene>
<dbReference type="Proteomes" id="UP000321814">
    <property type="component" value="Unassembled WGS sequence"/>
</dbReference>
<dbReference type="OrthoDB" id="5902365at2"/>
<keyword evidence="1" id="KW-0812">Transmembrane</keyword>
<evidence type="ECO:0000256" key="1">
    <source>
        <dbReference type="SAM" id="Phobius"/>
    </source>
</evidence>
<dbReference type="Gene3D" id="3.30.700.10">
    <property type="entry name" value="Glycoprotein, Type 4 Pilin"/>
    <property type="match status" value="1"/>
</dbReference>
<dbReference type="InterPro" id="IPR045584">
    <property type="entry name" value="Pilin-like"/>
</dbReference>
<dbReference type="EMBL" id="VRLR01000002">
    <property type="protein sequence ID" value="TXK82302.1"/>
    <property type="molecule type" value="Genomic_DNA"/>
</dbReference>
<dbReference type="RefSeq" id="WP_147903513.1">
    <property type="nucleotide sequence ID" value="NZ_BAAAGC010000017.1"/>
</dbReference>
<keyword evidence="1" id="KW-0472">Membrane</keyword>
<name>A0A5C8M3M9_9GAMM</name>
<dbReference type="AlphaFoldDB" id="A0A5C8M3M9"/>
<dbReference type="Pfam" id="PF07963">
    <property type="entry name" value="N_methyl"/>
    <property type="match status" value="1"/>
</dbReference>
<evidence type="ECO:0000313" key="2">
    <source>
        <dbReference type="EMBL" id="TXK82302.1"/>
    </source>
</evidence>
<dbReference type="PROSITE" id="PS00409">
    <property type="entry name" value="PROKAR_NTER_METHYL"/>
    <property type="match status" value="1"/>
</dbReference>
<reference evidence="2 3" key="1">
    <citation type="submission" date="2019-08" db="EMBL/GenBank/DDBJ databases">
        <title>Draft genome analysis of Rheinheimera tangshanensis isolated from the roots of fresh rice plants (Oryza sativa).</title>
        <authorList>
            <person name="Yu Q."/>
            <person name="Qi Y."/>
            <person name="Zhang H."/>
            <person name="Pu J."/>
        </authorList>
    </citation>
    <scope>NUCLEOTIDE SEQUENCE [LARGE SCALE GENOMIC DNA]</scope>
    <source>
        <strain evidence="2 3">JA3-B52</strain>
    </source>
</reference>
<keyword evidence="1" id="KW-1133">Transmembrane helix</keyword>
<feature type="transmembrane region" description="Helical" evidence="1">
    <location>
        <begin position="12"/>
        <end position="35"/>
    </location>
</feature>
<evidence type="ECO:0000313" key="3">
    <source>
        <dbReference type="Proteomes" id="UP000321814"/>
    </source>
</evidence>
<proteinExistence type="predicted"/>
<dbReference type="InterPro" id="IPR012902">
    <property type="entry name" value="N_methyl_site"/>
</dbReference>
<dbReference type="SUPFAM" id="SSF54523">
    <property type="entry name" value="Pili subunits"/>
    <property type="match status" value="1"/>
</dbReference>
<accession>A0A5C8M3M9</accession>
<keyword evidence="3" id="KW-1185">Reference proteome</keyword>
<comment type="caution">
    <text evidence="2">The sequence shown here is derived from an EMBL/GenBank/DDBJ whole genome shotgun (WGS) entry which is preliminary data.</text>
</comment>
<protein>
    <submittedName>
        <fullName evidence="2">Prepilin-type N-terminal cleavage/methylation domain-containing protein</fullName>
    </submittedName>
</protein>
<sequence length="180" mass="18220">MKSINKTQQGFTLVELIIVIVILGILAVTAAPRFLNFQGDAKASVLDGVAGSLKSGLKIVEGKAIIAGLNKAVLACLDANSNVVIADAGTSNDECDTNEFKLTYGSPALDTASVTAIAEFSDGIAVALEPSTGGATPVAGTKVFIANNAADLTNADCRVEYTPATSTVAASVVVKNTGCN</sequence>
<dbReference type="NCBIfam" id="TIGR02532">
    <property type="entry name" value="IV_pilin_GFxxxE"/>
    <property type="match status" value="1"/>
</dbReference>
<organism evidence="2 3">
    <name type="scientific">Rheinheimera tangshanensis</name>
    <dbReference type="NCBI Taxonomy" id="400153"/>
    <lineage>
        <taxon>Bacteria</taxon>
        <taxon>Pseudomonadati</taxon>
        <taxon>Pseudomonadota</taxon>
        <taxon>Gammaproteobacteria</taxon>
        <taxon>Chromatiales</taxon>
        <taxon>Chromatiaceae</taxon>
        <taxon>Rheinheimera</taxon>
    </lineage>
</organism>